<dbReference type="Gene3D" id="1.10.357.10">
    <property type="entry name" value="Tetracycline Repressor, domain 2"/>
    <property type="match status" value="1"/>
</dbReference>
<reference evidence="4" key="1">
    <citation type="submission" date="2012-02" db="EMBL/GenBank/DDBJ databases">
        <title>The complete genome of Solitalea canadensis DSM 3403.</title>
        <authorList>
            <consortium name="US DOE Joint Genome Institute (JGI-PGF)"/>
            <person name="Lucas S."/>
            <person name="Copeland A."/>
            <person name="Lapidus A."/>
            <person name="Glavina del Rio T."/>
            <person name="Dalin E."/>
            <person name="Tice H."/>
            <person name="Bruce D."/>
            <person name="Goodwin L."/>
            <person name="Pitluck S."/>
            <person name="Peters L."/>
            <person name="Ovchinnikova G."/>
            <person name="Lu M."/>
            <person name="Kyrpides N."/>
            <person name="Mavromatis K."/>
            <person name="Ivanova N."/>
            <person name="Brettin T."/>
            <person name="Detter J.C."/>
            <person name="Han C."/>
            <person name="Larimer F."/>
            <person name="Land M."/>
            <person name="Hauser L."/>
            <person name="Markowitz V."/>
            <person name="Cheng J.-F."/>
            <person name="Hugenholtz P."/>
            <person name="Woyke T."/>
            <person name="Wu D."/>
            <person name="Spring S."/>
            <person name="Schroeder M."/>
            <person name="Kopitz M."/>
            <person name="Brambilla E."/>
            <person name="Klenk H.-P."/>
            <person name="Eisen J.A."/>
        </authorList>
    </citation>
    <scope>NUCLEOTIDE SEQUENCE</scope>
    <source>
        <strain evidence="4">DSM 3403</strain>
    </source>
</reference>
<keyword evidence="1 2" id="KW-0238">DNA-binding</keyword>
<dbReference type="PANTHER" id="PTHR43479:SF11">
    <property type="entry name" value="ACREF_ENVCD OPERON REPRESSOR-RELATED"/>
    <property type="match status" value="1"/>
</dbReference>
<dbReference type="Pfam" id="PF08359">
    <property type="entry name" value="TetR_C_4"/>
    <property type="match status" value="1"/>
</dbReference>
<dbReference type="PROSITE" id="PS01081">
    <property type="entry name" value="HTH_TETR_1"/>
    <property type="match status" value="1"/>
</dbReference>
<dbReference type="InterPro" id="IPR036271">
    <property type="entry name" value="Tet_transcr_reg_TetR-rel_C_sf"/>
</dbReference>
<dbReference type="InterPro" id="IPR013570">
    <property type="entry name" value="Tscrpt_reg_YsiA_C"/>
</dbReference>
<dbReference type="InterPro" id="IPR001647">
    <property type="entry name" value="HTH_TetR"/>
</dbReference>
<accession>H8KTP1</accession>
<dbReference type="Proteomes" id="UP000007590">
    <property type="component" value="Chromosome"/>
</dbReference>
<dbReference type="SUPFAM" id="SSF48498">
    <property type="entry name" value="Tetracyclin repressor-like, C-terminal domain"/>
    <property type="match status" value="1"/>
</dbReference>
<dbReference type="eggNOG" id="COG1309">
    <property type="taxonomic scope" value="Bacteria"/>
</dbReference>
<dbReference type="EMBL" id="CP003349">
    <property type="protein sequence ID" value="AFD06616.1"/>
    <property type="molecule type" value="Genomic_DNA"/>
</dbReference>
<dbReference type="InterPro" id="IPR050624">
    <property type="entry name" value="HTH-type_Tx_Regulator"/>
</dbReference>
<feature type="DNA-binding region" description="H-T-H motif" evidence="2">
    <location>
        <begin position="28"/>
        <end position="47"/>
    </location>
</feature>
<name>H8KTP1_SOLCM</name>
<proteinExistence type="predicted"/>
<dbReference type="HOGENOM" id="CLU_069356_12_3_10"/>
<feature type="domain" description="HTH tetR-type" evidence="3">
    <location>
        <begin position="5"/>
        <end position="65"/>
    </location>
</feature>
<evidence type="ECO:0000256" key="1">
    <source>
        <dbReference type="ARBA" id="ARBA00023125"/>
    </source>
</evidence>
<dbReference type="GO" id="GO:0003677">
    <property type="term" value="F:DNA binding"/>
    <property type="evidence" value="ECO:0007669"/>
    <property type="project" value="UniProtKB-UniRule"/>
</dbReference>
<dbReference type="PRINTS" id="PR00455">
    <property type="entry name" value="HTHTETR"/>
</dbReference>
<dbReference type="Pfam" id="PF00440">
    <property type="entry name" value="TetR_N"/>
    <property type="match status" value="1"/>
</dbReference>
<dbReference type="PROSITE" id="PS50977">
    <property type="entry name" value="HTH_TETR_2"/>
    <property type="match status" value="1"/>
</dbReference>
<keyword evidence="5" id="KW-1185">Reference proteome</keyword>
<dbReference type="RefSeq" id="WP_014679843.1">
    <property type="nucleotide sequence ID" value="NC_017770.1"/>
</dbReference>
<dbReference type="STRING" id="929556.Solca_1543"/>
<evidence type="ECO:0000313" key="5">
    <source>
        <dbReference type="Proteomes" id="UP000007590"/>
    </source>
</evidence>
<protein>
    <submittedName>
        <fullName evidence="4">Transcriptional regulator</fullName>
    </submittedName>
</protein>
<evidence type="ECO:0000256" key="2">
    <source>
        <dbReference type="PROSITE-ProRule" id="PRU00335"/>
    </source>
</evidence>
<dbReference type="InterPro" id="IPR023772">
    <property type="entry name" value="DNA-bd_HTH_TetR-type_CS"/>
</dbReference>
<evidence type="ECO:0000313" key="4">
    <source>
        <dbReference type="EMBL" id="AFD06616.1"/>
    </source>
</evidence>
<dbReference type="InterPro" id="IPR009057">
    <property type="entry name" value="Homeodomain-like_sf"/>
</dbReference>
<evidence type="ECO:0000259" key="3">
    <source>
        <dbReference type="PROSITE" id="PS50977"/>
    </source>
</evidence>
<gene>
    <name evidence="4" type="ordered locus">Solca_1543</name>
</gene>
<dbReference type="KEGG" id="scn:Solca_1543"/>
<organism evidence="4 5">
    <name type="scientific">Solitalea canadensis (strain ATCC 29591 / DSM 3403 / JCM 21819 / LMG 8368 / NBRC 15130 / NCIMB 12057 / USAM 9D)</name>
    <name type="common">Flexibacter canadensis</name>
    <dbReference type="NCBI Taxonomy" id="929556"/>
    <lineage>
        <taxon>Bacteria</taxon>
        <taxon>Pseudomonadati</taxon>
        <taxon>Bacteroidota</taxon>
        <taxon>Sphingobacteriia</taxon>
        <taxon>Sphingobacteriales</taxon>
        <taxon>Sphingobacteriaceae</taxon>
        <taxon>Solitalea</taxon>
    </lineage>
</organism>
<sequence>MNTFTERQVEIMEAASVRIDKFGIQSLTIKNLASDIGLSEPALYRHFNSKNDILLGLLTYFIAEMKTRIALVIAKPHQTAGEELRAIFDSQLNTLIKKPAIVSVIFSESIFHFDDDLSKKVAEIMELMQGHINRNIESGQKASSYSKLINASTLTTIILGSIRLTVLKWKQSGHKSDLVKEGTEVLAAILKMIENNK</sequence>
<dbReference type="PANTHER" id="PTHR43479">
    <property type="entry name" value="ACREF/ENVCD OPERON REPRESSOR-RELATED"/>
    <property type="match status" value="1"/>
</dbReference>
<dbReference type="AlphaFoldDB" id="H8KTP1"/>
<dbReference type="SUPFAM" id="SSF46689">
    <property type="entry name" value="Homeodomain-like"/>
    <property type="match status" value="1"/>
</dbReference>
<dbReference type="OrthoDB" id="9798857at2"/>